<comment type="catalytic activity">
    <reaction evidence="1">
        <text>ATP + protein L-histidine = ADP + protein N-phospho-L-histidine.</text>
        <dbReference type="EC" id="2.7.13.3"/>
    </reaction>
</comment>
<dbReference type="PANTHER" id="PTHR45339">
    <property type="entry name" value="HYBRID SIGNAL TRANSDUCTION HISTIDINE KINASE J"/>
    <property type="match status" value="1"/>
</dbReference>
<dbReference type="SUPFAM" id="SSF52172">
    <property type="entry name" value="CheY-like"/>
    <property type="match status" value="2"/>
</dbReference>
<dbReference type="Pfam" id="PF00072">
    <property type="entry name" value="Response_reg"/>
    <property type="match status" value="2"/>
</dbReference>
<keyword evidence="11" id="KW-0131">Cell cycle</keyword>
<feature type="domain" description="Response regulatory" evidence="15">
    <location>
        <begin position="414"/>
        <end position="530"/>
    </location>
</feature>
<evidence type="ECO:0000256" key="6">
    <source>
        <dbReference type="ARBA" id="ARBA00022741"/>
    </source>
</evidence>
<dbReference type="GO" id="GO:0000155">
    <property type="term" value="F:phosphorelay sensor kinase activity"/>
    <property type="evidence" value="ECO:0007669"/>
    <property type="project" value="InterPro"/>
</dbReference>
<keyword evidence="8" id="KW-0067">ATP-binding</keyword>
<evidence type="ECO:0000256" key="7">
    <source>
        <dbReference type="ARBA" id="ARBA00022777"/>
    </source>
</evidence>
<dbReference type="InterPro" id="IPR004358">
    <property type="entry name" value="Sig_transdc_His_kin-like_C"/>
</dbReference>
<keyword evidence="7 16" id="KW-0418">Kinase</keyword>
<dbReference type="SUPFAM" id="SSF47384">
    <property type="entry name" value="Homodimeric domain of signal transducing histidine kinase"/>
    <property type="match status" value="1"/>
</dbReference>
<evidence type="ECO:0000256" key="11">
    <source>
        <dbReference type="ARBA" id="ARBA00023306"/>
    </source>
</evidence>
<protein>
    <recommendedName>
        <fullName evidence="3">histidine kinase</fullName>
        <ecNumber evidence="3">2.7.13.3</ecNumber>
    </recommendedName>
</protein>
<gene>
    <name evidence="16" type="ORF">OMM_00541</name>
</gene>
<dbReference type="PROSITE" id="PS50109">
    <property type="entry name" value="HIS_KIN"/>
    <property type="match status" value="1"/>
</dbReference>
<evidence type="ECO:0000256" key="12">
    <source>
        <dbReference type="PROSITE-ProRule" id="PRU00169"/>
    </source>
</evidence>
<dbReference type="PANTHER" id="PTHR45339:SF1">
    <property type="entry name" value="HYBRID SIGNAL TRANSDUCTION HISTIDINE KINASE J"/>
    <property type="match status" value="1"/>
</dbReference>
<dbReference type="InterPro" id="IPR003661">
    <property type="entry name" value="HisK_dim/P_dom"/>
</dbReference>
<dbReference type="CDD" id="cd00082">
    <property type="entry name" value="HisKA"/>
    <property type="match status" value="1"/>
</dbReference>
<feature type="domain" description="Response regulatory" evidence="15">
    <location>
        <begin position="8"/>
        <end position="122"/>
    </location>
</feature>
<dbReference type="FunFam" id="1.10.287.130:FF:000038">
    <property type="entry name" value="Sensory transduction histidine kinase"/>
    <property type="match status" value="1"/>
</dbReference>
<evidence type="ECO:0000256" key="4">
    <source>
        <dbReference type="ARBA" id="ARBA00022553"/>
    </source>
</evidence>
<organism evidence="16 17">
    <name type="scientific">Candidatus Magnetoglobus multicellularis str. Araruama</name>
    <dbReference type="NCBI Taxonomy" id="890399"/>
    <lineage>
        <taxon>Bacteria</taxon>
        <taxon>Pseudomonadati</taxon>
        <taxon>Thermodesulfobacteriota</taxon>
        <taxon>Desulfobacteria</taxon>
        <taxon>Desulfobacterales</taxon>
        <taxon>Desulfobacteraceae</taxon>
        <taxon>Candidatus Magnetoglobus</taxon>
    </lineage>
</organism>
<dbReference type="SMART" id="SM00388">
    <property type="entry name" value="HisKA"/>
    <property type="match status" value="1"/>
</dbReference>
<accession>A0A1V1PGL3</accession>
<feature type="coiled-coil region" evidence="13">
    <location>
        <begin position="125"/>
        <end position="159"/>
    </location>
</feature>
<dbReference type="CDD" id="cd00156">
    <property type="entry name" value="REC"/>
    <property type="match status" value="1"/>
</dbReference>
<dbReference type="InterPro" id="IPR036097">
    <property type="entry name" value="HisK_dim/P_sf"/>
</dbReference>
<proteinExistence type="predicted"/>
<evidence type="ECO:0000256" key="13">
    <source>
        <dbReference type="SAM" id="Coils"/>
    </source>
</evidence>
<keyword evidence="13" id="KW-0175">Coiled coil</keyword>
<name>A0A1V1PGL3_9BACT</name>
<dbReference type="SMART" id="SM00387">
    <property type="entry name" value="HATPase_c"/>
    <property type="match status" value="1"/>
</dbReference>
<keyword evidence="10" id="KW-0472">Membrane</keyword>
<dbReference type="Proteomes" id="UP000189670">
    <property type="component" value="Unassembled WGS sequence"/>
</dbReference>
<evidence type="ECO:0000259" key="15">
    <source>
        <dbReference type="PROSITE" id="PS50110"/>
    </source>
</evidence>
<keyword evidence="4 12" id="KW-0597">Phosphoprotein</keyword>
<evidence type="ECO:0000256" key="1">
    <source>
        <dbReference type="ARBA" id="ARBA00000085"/>
    </source>
</evidence>
<sequence>MSNQKELCILIIEDYILDYELLLEMFPPNGYRTLNAQSLKKAKELIENNTIDLIILDLNIKDSNGIATYDHVSHLSPITPIIIVTGQDETELGILSVKKGAQDYLVKDDLDSKNLIRAIDYAIERNNLRIDLIAANKRIEDQKESLVSARIAAEKANRAKSEFIANMSHEIRTPLNAILGFTDILLQSIKDPKHLNFVKSIHASGKTLLTIMNDILDFSNIETGKMEIINEPVHVKKFVNDLQEIFSVSLQEKSLNLFIDIDKTLPDYLVLDGKRLRQILFNVVGNAVKFTNKGSITVFIEKMTSSHTAKKIDFKITVSDTGIGMEKNFYNHLFEPFSQFENTNTKTYKGIGLGLSLTHRLVTLLNGKISVTSQLNKGTTFTIILQDIIVSDKKDLKKKKPTNQPQTISIPNSKILVVDDIKVNRMVAKQFLLITKCKVIEAENGEQAVSFSKKYMPDIILMDIRMPKMDGIVAAKHIKNSEATRDIPIVALTASVLESEIRELKEGHFDDILQKPLRKPKLFEILIKYIIHKEHSDIEKPQNKKDAIKHENENHDHANKSSLKKTLLTKWEQVTQRQHIPEIEMFLEEIRQLAVNKNISQLNTFCEELAFDLDNFDIQKLKETLSRFPTFLNELPNE</sequence>
<dbReference type="Gene3D" id="1.10.287.130">
    <property type="match status" value="1"/>
</dbReference>
<dbReference type="InterPro" id="IPR036890">
    <property type="entry name" value="HATPase_C_sf"/>
</dbReference>
<dbReference type="EMBL" id="ATBP01000027">
    <property type="protein sequence ID" value="ETR74007.1"/>
    <property type="molecule type" value="Genomic_DNA"/>
</dbReference>
<feature type="modified residue" description="4-aspartylphosphate" evidence="12">
    <location>
        <position position="57"/>
    </location>
</feature>
<comment type="caution">
    <text evidence="16">The sequence shown here is derived from an EMBL/GenBank/DDBJ whole genome shotgun (WGS) entry which is preliminary data.</text>
</comment>
<dbReference type="InterPro" id="IPR005467">
    <property type="entry name" value="His_kinase_dom"/>
</dbReference>
<dbReference type="CDD" id="cd16922">
    <property type="entry name" value="HATPase_EvgS-ArcB-TorS-like"/>
    <property type="match status" value="1"/>
</dbReference>
<evidence type="ECO:0000256" key="5">
    <source>
        <dbReference type="ARBA" id="ARBA00022679"/>
    </source>
</evidence>
<dbReference type="InterPro" id="IPR001789">
    <property type="entry name" value="Sig_transdc_resp-reg_receiver"/>
</dbReference>
<dbReference type="GO" id="GO:0016020">
    <property type="term" value="C:membrane"/>
    <property type="evidence" value="ECO:0007669"/>
    <property type="project" value="UniProtKB-SubCell"/>
</dbReference>
<dbReference type="PRINTS" id="PR00344">
    <property type="entry name" value="BCTRLSENSOR"/>
</dbReference>
<evidence type="ECO:0000256" key="8">
    <source>
        <dbReference type="ARBA" id="ARBA00022840"/>
    </source>
</evidence>
<dbReference type="GO" id="GO:0005524">
    <property type="term" value="F:ATP binding"/>
    <property type="evidence" value="ECO:0007669"/>
    <property type="project" value="UniProtKB-KW"/>
</dbReference>
<dbReference type="Gene3D" id="3.40.50.2300">
    <property type="match status" value="2"/>
</dbReference>
<dbReference type="PROSITE" id="PS50110">
    <property type="entry name" value="RESPONSE_REGULATORY"/>
    <property type="match status" value="2"/>
</dbReference>
<evidence type="ECO:0000256" key="2">
    <source>
        <dbReference type="ARBA" id="ARBA00004370"/>
    </source>
</evidence>
<keyword evidence="6" id="KW-0547">Nucleotide-binding</keyword>
<comment type="subcellular location">
    <subcellularLocation>
        <location evidence="2">Membrane</location>
    </subcellularLocation>
</comment>
<dbReference type="Pfam" id="PF02518">
    <property type="entry name" value="HATPase_c"/>
    <property type="match status" value="1"/>
</dbReference>
<reference evidence="17" key="1">
    <citation type="submission" date="2012-11" db="EMBL/GenBank/DDBJ databases">
        <authorList>
            <person name="Lucero-Rivera Y.E."/>
            <person name="Tovar-Ramirez D."/>
        </authorList>
    </citation>
    <scope>NUCLEOTIDE SEQUENCE [LARGE SCALE GENOMIC DNA]</scope>
    <source>
        <strain evidence="17">Araruama</strain>
    </source>
</reference>
<dbReference type="Gene3D" id="3.30.565.10">
    <property type="entry name" value="Histidine kinase-like ATPase, C-terminal domain"/>
    <property type="match status" value="1"/>
</dbReference>
<feature type="modified residue" description="4-aspartylphosphate" evidence="12">
    <location>
        <position position="463"/>
    </location>
</feature>
<feature type="domain" description="Histidine kinase" evidence="14">
    <location>
        <begin position="166"/>
        <end position="389"/>
    </location>
</feature>
<evidence type="ECO:0000256" key="3">
    <source>
        <dbReference type="ARBA" id="ARBA00012438"/>
    </source>
</evidence>
<dbReference type="InterPro" id="IPR003594">
    <property type="entry name" value="HATPase_dom"/>
</dbReference>
<dbReference type="SMART" id="SM00448">
    <property type="entry name" value="REC"/>
    <property type="match status" value="2"/>
</dbReference>
<dbReference type="EC" id="2.7.13.3" evidence="3"/>
<dbReference type="InterPro" id="IPR011006">
    <property type="entry name" value="CheY-like_superfamily"/>
</dbReference>
<keyword evidence="9" id="KW-0902">Two-component regulatory system</keyword>
<evidence type="ECO:0000259" key="14">
    <source>
        <dbReference type="PROSITE" id="PS50109"/>
    </source>
</evidence>
<evidence type="ECO:0000313" key="17">
    <source>
        <dbReference type="Proteomes" id="UP000189670"/>
    </source>
</evidence>
<evidence type="ECO:0000256" key="9">
    <source>
        <dbReference type="ARBA" id="ARBA00023012"/>
    </source>
</evidence>
<evidence type="ECO:0000313" key="16">
    <source>
        <dbReference type="EMBL" id="ETR74007.1"/>
    </source>
</evidence>
<keyword evidence="5" id="KW-0808">Transferase</keyword>
<evidence type="ECO:0000256" key="10">
    <source>
        <dbReference type="ARBA" id="ARBA00023136"/>
    </source>
</evidence>
<dbReference type="Pfam" id="PF00512">
    <property type="entry name" value="HisKA"/>
    <property type="match status" value="1"/>
</dbReference>
<dbReference type="SUPFAM" id="SSF55874">
    <property type="entry name" value="ATPase domain of HSP90 chaperone/DNA topoisomerase II/histidine kinase"/>
    <property type="match status" value="1"/>
</dbReference>
<dbReference type="CDD" id="cd17546">
    <property type="entry name" value="REC_hyHK_CKI1_RcsC-like"/>
    <property type="match status" value="1"/>
</dbReference>
<dbReference type="FunFam" id="3.30.565.10:FF:000010">
    <property type="entry name" value="Sensor histidine kinase RcsC"/>
    <property type="match status" value="1"/>
</dbReference>
<dbReference type="AlphaFoldDB" id="A0A1V1PGL3"/>